<comment type="caution">
    <text evidence="5">The sequence shown here is derived from an EMBL/GenBank/DDBJ whole genome shotgun (WGS) entry which is preliminary data.</text>
</comment>
<evidence type="ECO:0000256" key="3">
    <source>
        <dbReference type="PROSITE-ProRule" id="PRU00042"/>
    </source>
</evidence>
<keyword evidence="7" id="KW-1185">Reference proteome</keyword>
<gene>
    <name evidence="6" type="ORF">BJG266_LOCUS2685</name>
    <name evidence="5" type="ORF">QVE165_LOCUS1037</name>
</gene>
<dbReference type="OrthoDB" id="288987at2759"/>
<name>A0A813NQN4_9BILA</name>
<proteinExistence type="inferred from homology"/>
<evidence type="ECO:0000259" key="4">
    <source>
        <dbReference type="PROSITE" id="PS50157"/>
    </source>
</evidence>
<dbReference type="SMART" id="SM00355">
    <property type="entry name" value="ZnF_C2H2"/>
    <property type="match status" value="2"/>
</dbReference>
<dbReference type="PANTHER" id="PTHR48153">
    <property type="entry name" value="UFM1-SPECIFIC PROTEASE 2"/>
    <property type="match status" value="1"/>
</dbReference>
<sequence length="449" mass="52739">MESIECSLCHRKFDDNTLLSLHHEYEPCFNSNDPLASHISYSCPICDKIFHDTLVLQIHVNEDHDHTSVHTTSDNLYAQELERRDRMKIKHQQETASAISYEQLEEQDNDDNDDARIARMLQEEENAQSFEEFQNRYGGSTRTFSERARWNLEKVYKKKFISQQKYDEYKNKLDEMIAQPVERMESRSTGLIQIISRLPMSNILDRRLCNPGCDHMSSTWLDQGWACGYKNFQMLLSSLRNDSQYSMHLFGHDATNQINDDIPSVSYLQKLIEKAWTAGFDSAGREQLNGHLINSTKWIGPTEIMACLANLNIKTELFDFHQPKTIEKSIAFKYLFEWIKNYFQQQQENRNNIIHPLYLQHEGHSRTIVGYEQLRSGQIRLLIFDPSTPKTNIDQFRKNPNDKIHIFRRTLQSFQKPVYQILVIRGLLRTEEREAAKQLRSIKVPIPNT</sequence>
<keyword evidence="3" id="KW-0863">Zinc-finger</keyword>
<comment type="similarity">
    <text evidence="1">Belongs to the peptidase C78 family.</text>
</comment>
<dbReference type="InterPro" id="IPR012462">
    <property type="entry name" value="UFSP1/2_DUB_cat"/>
</dbReference>
<dbReference type="GO" id="GO:0071567">
    <property type="term" value="F:deUFMylase activity"/>
    <property type="evidence" value="ECO:0007669"/>
    <property type="project" value="UniProtKB-ARBA"/>
</dbReference>
<dbReference type="GO" id="GO:0008270">
    <property type="term" value="F:zinc ion binding"/>
    <property type="evidence" value="ECO:0007669"/>
    <property type="project" value="UniProtKB-KW"/>
</dbReference>
<dbReference type="Pfam" id="PF07910">
    <property type="entry name" value="Peptidase_C78"/>
    <property type="match status" value="1"/>
</dbReference>
<organism evidence="5 7">
    <name type="scientific">Adineta steineri</name>
    <dbReference type="NCBI Taxonomy" id="433720"/>
    <lineage>
        <taxon>Eukaryota</taxon>
        <taxon>Metazoa</taxon>
        <taxon>Spiralia</taxon>
        <taxon>Gnathifera</taxon>
        <taxon>Rotifera</taxon>
        <taxon>Eurotatoria</taxon>
        <taxon>Bdelloidea</taxon>
        <taxon>Adinetida</taxon>
        <taxon>Adinetidae</taxon>
        <taxon>Adineta</taxon>
    </lineage>
</organism>
<keyword evidence="2" id="KW-0378">Hydrolase</keyword>
<dbReference type="PANTHER" id="PTHR48153:SF4">
    <property type="entry name" value="UBIQUITIN CARBOXYL-TERMINAL HYDROLASE MUG105"/>
    <property type="match status" value="1"/>
</dbReference>
<dbReference type="Proteomes" id="UP000663832">
    <property type="component" value="Unassembled WGS sequence"/>
</dbReference>
<evidence type="ECO:0000313" key="6">
    <source>
        <dbReference type="EMBL" id="CAF0755121.1"/>
    </source>
</evidence>
<reference evidence="5" key="1">
    <citation type="submission" date="2021-02" db="EMBL/GenBank/DDBJ databases">
        <authorList>
            <person name="Nowell W R."/>
        </authorList>
    </citation>
    <scope>NUCLEOTIDE SEQUENCE</scope>
</reference>
<keyword evidence="3" id="KW-0862">Zinc</keyword>
<evidence type="ECO:0000313" key="5">
    <source>
        <dbReference type="EMBL" id="CAF0743209.1"/>
    </source>
</evidence>
<dbReference type="PROSITE" id="PS50157">
    <property type="entry name" value="ZINC_FINGER_C2H2_2"/>
    <property type="match status" value="1"/>
</dbReference>
<dbReference type="InterPro" id="IPR013087">
    <property type="entry name" value="Znf_C2H2_type"/>
</dbReference>
<evidence type="ECO:0000256" key="2">
    <source>
        <dbReference type="ARBA" id="ARBA00022801"/>
    </source>
</evidence>
<evidence type="ECO:0000256" key="1">
    <source>
        <dbReference type="ARBA" id="ARBA00008552"/>
    </source>
</evidence>
<evidence type="ECO:0000313" key="7">
    <source>
        <dbReference type="Proteomes" id="UP000663832"/>
    </source>
</evidence>
<dbReference type="Gene3D" id="3.90.70.130">
    <property type="match status" value="1"/>
</dbReference>
<accession>A0A813NQN4</accession>
<dbReference type="PROSITE" id="PS00028">
    <property type="entry name" value="ZINC_FINGER_C2H2_1"/>
    <property type="match status" value="1"/>
</dbReference>
<keyword evidence="3" id="KW-0479">Metal-binding</keyword>
<dbReference type="EMBL" id="CAJNOI010000006">
    <property type="protein sequence ID" value="CAF0755121.1"/>
    <property type="molecule type" value="Genomic_DNA"/>
</dbReference>
<protein>
    <recommendedName>
        <fullName evidence="4">C2H2-type domain-containing protein</fullName>
    </recommendedName>
</protein>
<dbReference type="Proteomes" id="UP000663877">
    <property type="component" value="Unassembled WGS sequence"/>
</dbReference>
<dbReference type="EMBL" id="CAJNOM010000003">
    <property type="protein sequence ID" value="CAF0743209.1"/>
    <property type="molecule type" value="Genomic_DNA"/>
</dbReference>
<dbReference type="AlphaFoldDB" id="A0A813NQN4"/>
<feature type="domain" description="C2H2-type" evidence="4">
    <location>
        <begin position="41"/>
        <end position="71"/>
    </location>
</feature>